<organism evidence="1 2">
    <name type="scientific">Sphingomonas aurea</name>
    <dbReference type="NCBI Taxonomy" id="3063994"/>
    <lineage>
        <taxon>Bacteria</taxon>
        <taxon>Pseudomonadati</taxon>
        <taxon>Pseudomonadota</taxon>
        <taxon>Alphaproteobacteria</taxon>
        <taxon>Sphingomonadales</taxon>
        <taxon>Sphingomonadaceae</taxon>
        <taxon>Sphingomonas</taxon>
    </lineage>
</organism>
<dbReference type="RefSeq" id="WP_305172588.1">
    <property type="nucleotide sequence ID" value="NZ_JAUUDS010000002.1"/>
</dbReference>
<gene>
    <name evidence="1" type="ORF">Q5H91_07015</name>
</gene>
<reference evidence="1 2" key="1">
    <citation type="submission" date="2023-07" db="EMBL/GenBank/DDBJ databases">
        <authorList>
            <person name="Kim M.K."/>
        </authorList>
    </citation>
    <scope>NUCLEOTIDE SEQUENCE [LARGE SCALE GENOMIC DNA]</scope>
    <source>
        <strain evidence="1 2">KR1UV-12</strain>
    </source>
</reference>
<evidence type="ECO:0000313" key="1">
    <source>
        <dbReference type="EMBL" id="MDP1026956.1"/>
    </source>
</evidence>
<sequence length="192" mass="20974">MGDPQPIHVEPLFATPLVIDWPAELAARLPSLAMAIGRRGSSLASSVDVPPLVTYVRSLASRMTEDVARAGRSIDWRISVTSRTAEDRHAVPIDPIYDAFWQALYIVEDGGADGRMILADPRLPSPMMEMPDLRLRMQRGRDVSLYAPDIAIPVTAGTLLMMPGWMQGRWHPPSGPGQRSLLTMAIVAPLVG</sequence>
<accession>A0ABT9EJI4</accession>
<dbReference type="EMBL" id="JAUUDS010000002">
    <property type="protein sequence ID" value="MDP1026956.1"/>
    <property type="molecule type" value="Genomic_DNA"/>
</dbReference>
<protein>
    <submittedName>
        <fullName evidence="1">Uncharacterized protein</fullName>
    </submittedName>
</protein>
<proteinExistence type="predicted"/>
<name>A0ABT9EJI4_9SPHN</name>
<dbReference type="Proteomes" id="UP001230685">
    <property type="component" value="Unassembled WGS sequence"/>
</dbReference>
<keyword evidence="2" id="KW-1185">Reference proteome</keyword>
<evidence type="ECO:0000313" key="2">
    <source>
        <dbReference type="Proteomes" id="UP001230685"/>
    </source>
</evidence>
<comment type="caution">
    <text evidence="1">The sequence shown here is derived from an EMBL/GenBank/DDBJ whole genome shotgun (WGS) entry which is preliminary data.</text>
</comment>